<dbReference type="Gene3D" id="2.40.10.350">
    <property type="entry name" value="Rod shape-determining protein MreC, domain 2"/>
    <property type="match status" value="1"/>
</dbReference>
<dbReference type="AlphaFoldDB" id="A0A1F6DYV0"/>
<evidence type="ECO:0000259" key="6">
    <source>
        <dbReference type="Pfam" id="PF04085"/>
    </source>
</evidence>
<dbReference type="GO" id="GO:0008360">
    <property type="term" value="P:regulation of cell shape"/>
    <property type="evidence" value="ECO:0007669"/>
    <property type="project" value="UniProtKB-KW"/>
</dbReference>
<dbReference type="Gene3D" id="2.40.10.340">
    <property type="entry name" value="Rod shape-determining protein MreC, domain 1"/>
    <property type="match status" value="1"/>
</dbReference>
<evidence type="ECO:0000256" key="1">
    <source>
        <dbReference type="ARBA" id="ARBA00009369"/>
    </source>
</evidence>
<evidence type="ECO:0000256" key="2">
    <source>
        <dbReference type="ARBA" id="ARBA00013855"/>
    </source>
</evidence>
<evidence type="ECO:0000256" key="4">
    <source>
        <dbReference type="ARBA" id="ARBA00032089"/>
    </source>
</evidence>
<accession>A0A1F6DYV0</accession>
<dbReference type="Proteomes" id="UP000178572">
    <property type="component" value="Unassembled WGS sequence"/>
</dbReference>
<feature type="domain" description="Rod shape-determining protein MreC beta-barrel core" evidence="6">
    <location>
        <begin position="118"/>
        <end position="258"/>
    </location>
</feature>
<keyword evidence="5" id="KW-0175">Coiled coil</keyword>
<dbReference type="PANTHER" id="PTHR34138">
    <property type="entry name" value="CELL SHAPE-DETERMINING PROTEIN MREC"/>
    <property type="match status" value="1"/>
</dbReference>
<dbReference type="PANTHER" id="PTHR34138:SF1">
    <property type="entry name" value="CELL SHAPE-DETERMINING PROTEIN MREC"/>
    <property type="match status" value="1"/>
</dbReference>
<reference evidence="7 8" key="1">
    <citation type="journal article" date="2016" name="Nat. Commun.">
        <title>Thousands of microbial genomes shed light on interconnected biogeochemical processes in an aquifer system.</title>
        <authorList>
            <person name="Anantharaman K."/>
            <person name="Brown C.T."/>
            <person name="Hug L.A."/>
            <person name="Sharon I."/>
            <person name="Castelle C.J."/>
            <person name="Probst A.J."/>
            <person name="Thomas B.C."/>
            <person name="Singh A."/>
            <person name="Wilkins M.J."/>
            <person name="Karaoz U."/>
            <person name="Brodie E.L."/>
            <person name="Williams K.H."/>
            <person name="Hubbard S.S."/>
            <person name="Banfield J.F."/>
        </authorList>
    </citation>
    <scope>NUCLEOTIDE SEQUENCE [LARGE SCALE GENOMIC DNA]</scope>
</reference>
<sequence>MSSYRLNNGRGARRLWAATLALALVLALDLLSGGALRSLARGAALPAWSAGSRIASAVSGSGFFSSRRALQEENDALKRELALLRVRAAEARVLRDEAEKLRALSGLAALTPGVAAPVVSSASGSPYGTFLIGAGTENGVANGDLVLAGNGAGGIVIGRVSEPGARRSLVTELFAPGARLEATIAGAPLEAEGRGEGNARAEAPSTLPVAAGDVVFSSHAGGRAVGLVGAIREEPGSAYKTVFIRTPPVSELGFVYVIPRE</sequence>
<organism evidence="7 8">
    <name type="scientific">Candidatus Kaiserbacteria bacterium RIFCSPHIGHO2_02_FULL_59_21</name>
    <dbReference type="NCBI Taxonomy" id="1798500"/>
    <lineage>
        <taxon>Bacteria</taxon>
        <taxon>Candidatus Kaiseribacteriota</taxon>
    </lineage>
</organism>
<protein>
    <recommendedName>
        <fullName evidence="2">Cell shape-determining protein MreC</fullName>
    </recommendedName>
    <alternativeName>
        <fullName evidence="4">Cell shape protein MreC</fullName>
    </alternativeName>
</protein>
<dbReference type="Pfam" id="PF04085">
    <property type="entry name" value="MreC"/>
    <property type="match status" value="1"/>
</dbReference>
<dbReference type="GO" id="GO:0005886">
    <property type="term" value="C:plasma membrane"/>
    <property type="evidence" value="ECO:0007669"/>
    <property type="project" value="TreeGrafter"/>
</dbReference>
<dbReference type="EMBL" id="MFLN01000041">
    <property type="protein sequence ID" value="OGG66591.1"/>
    <property type="molecule type" value="Genomic_DNA"/>
</dbReference>
<dbReference type="STRING" id="1798500.A3C21_01875"/>
<feature type="coiled-coil region" evidence="5">
    <location>
        <begin position="67"/>
        <end position="94"/>
    </location>
</feature>
<dbReference type="InterPro" id="IPR007221">
    <property type="entry name" value="MreC"/>
</dbReference>
<name>A0A1F6DYV0_9BACT</name>
<evidence type="ECO:0000313" key="7">
    <source>
        <dbReference type="EMBL" id="OGG66591.1"/>
    </source>
</evidence>
<evidence type="ECO:0000256" key="3">
    <source>
        <dbReference type="ARBA" id="ARBA00022960"/>
    </source>
</evidence>
<keyword evidence="3" id="KW-0133">Cell shape</keyword>
<gene>
    <name evidence="7" type="ORF">A3C21_01875</name>
</gene>
<dbReference type="InterPro" id="IPR042175">
    <property type="entry name" value="Cell/Rod_MreC_2"/>
</dbReference>
<dbReference type="InterPro" id="IPR055342">
    <property type="entry name" value="MreC_beta-barrel_core"/>
</dbReference>
<dbReference type="InterPro" id="IPR042177">
    <property type="entry name" value="Cell/Rod_1"/>
</dbReference>
<evidence type="ECO:0000313" key="8">
    <source>
        <dbReference type="Proteomes" id="UP000178572"/>
    </source>
</evidence>
<proteinExistence type="inferred from homology"/>
<comment type="similarity">
    <text evidence="1">Belongs to the MreC family.</text>
</comment>
<evidence type="ECO:0000256" key="5">
    <source>
        <dbReference type="SAM" id="Coils"/>
    </source>
</evidence>
<comment type="caution">
    <text evidence="7">The sequence shown here is derived from an EMBL/GenBank/DDBJ whole genome shotgun (WGS) entry which is preliminary data.</text>
</comment>